<comment type="caution">
    <text evidence="2">The sequence shown here is derived from an EMBL/GenBank/DDBJ whole genome shotgun (WGS) entry which is preliminary data.</text>
</comment>
<dbReference type="EMBL" id="JAIWYP010000004">
    <property type="protein sequence ID" value="KAH3833661.1"/>
    <property type="molecule type" value="Genomic_DNA"/>
</dbReference>
<sequence length="67" mass="7032">MQPSKPTGTGSPHPGPPRSKPPRSPPRTKSRSPATTCPTGPHTHPEPAQSHNAGQFLTTSTSVEIEL</sequence>
<evidence type="ECO:0000313" key="3">
    <source>
        <dbReference type="Proteomes" id="UP000828390"/>
    </source>
</evidence>
<proteinExistence type="predicted"/>
<evidence type="ECO:0000313" key="2">
    <source>
        <dbReference type="EMBL" id="KAH3833661.1"/>
    </source>
</evidence>
<feature type="compositionally biased region" description="Low complexity" evidence="1">
    <location>
        <begin position="1"/>
        <end position="12"/>
    </location>
</feature>
<accession>A0A9D4K5Z9</accession>
<evidence type="ECO:0000256" key="1">
    <source>
        <dbReference type="SAM" id="MobiDB-lite"/>
    </source>
</evidence>
<organism evidence="2 3">
    <name type="scientific">Dreissena polymorpha</name>
    <name type="common">Zebra mussel</name>
    <name type="synonym">Mytilus polymorpha</name>
    <dbReference type="NCBI Taxonomy" id="45954"/>
    <lineage>
        <taxon>Eukaryota</taxon>
        <taxon>Metazoa</taxon>
        <taxon>Spiralia</taxon>
        <taxon>Lophotrochozoa</taxon>
        <taxon>Mollusca</taxon>
        <taxon>Bivalvia</taxon>
        <taxon>Autobranchia</taxon>
        <taxon>Heteroconchia</taxon>
        <taxon>Euheterodonta</taxon>
        <taxon>Imparidentia</taxon>
        <taxon>Neoheterodontei</taxon>
        <taxon>Myida</taxon>
        <taxon>Dreissenoidea</taxon>
        <taxon>Dreissenidae</taxon>
        <taxon>Dreissena</taxon>
    </lineage>
</organism>
<feature type="compositionally biased region" description="Pro residues" evidence="1">
    <location>
        <begin position="13"/>
        <end position="25"/>
    </location>
</feature>
<reference evidence="2" key="2">
    <citation type="submission" date="2020-11" db="EMBL/GenBank/DDBJ databases">
        <authorList>
            <person name="McCartney M.A."/>
            <person name="Auch B."/>
            <person name="Kono T."/>
            <person name="Mallez S."/>
            <person name="Becker A."/>
            <person name="Gohl D.M."/>
            <person name="Silverstein K.A.T."/>
            <person name="Koren S."/>
            <person name="Bechman K.B."/>
            <person name="Herman A."/>
            <person name="Abrahante J.E."/>
            <person name="Garbe J."/>
        </authorList>
    </citation>
    <scope>NUCLEOTIDE SEQUENCE</scope>
    <source>
        <strain evidence="2">Duluth1</strain>
        <tissue evidence="2">Whole animal</tissue>
    </source>
</reference>
<name>A0A9D4K5Z9_DREPO</name>
<dbReference type="AlphaFoldDB" id="A0A9D4K5Z9"/>
<gene>
    <name evidence="2" type="ORF">DPMN_106974</name>
</gene>
<feature type="region of interest" description="Disordered" evidence="1">
    <location>
        <begin position="1"/>
        <end position="67"/>
    </location>
</feature>
<keyword evidence="3" id="KW-1185">Reference proteome</keyword>
<protein>
    <submittedName>
        <fullName evidence="2">Uncharacterized protein</fullName>
    </submittedName>
</protein>
<feature type="compositionally biased region" description="Polar residues" evidence="1">
    <location>
        <begin position="49"/>
        <end position="67"/>
    </location>
</feature>
<dbReference type="Proteomes" id="UP000828390">
    <property type="component" value="Unassembled WGS sequence"/>
</dbReference>
<reference evidence="2" key="1">
    <citation type="journal article" date="2019" name="bioRxiv">
        <title>The Genome of the Zebra Mussel, Dreissena polymorpha: A Resource for Invasive Species Research.</title>
        <authorList>
            <person name="McCartney M.A."/>
            <person name="Auch B."/>
            <person name="Kono T."/>
            <person name="Mallez S."/>
            <person name="Zhang Y."/>
            <person name="Obille A."/>
            <person name="Becker A."/>
            <person name="Abrahante J.E."/>
            <person name="Garbe J."/>
            <person name="Badalamenti J.P."/>
            <person name="Herman A."/>
            <person name="Mangelson H."/>
            <person name="Liachko I."/>
            <person name="Sullivan S."/>
            <person name="Sone E.D."/>
            <person name="Koren S."/>
            <person name="Silverstein K.A.T."/>
            <person name="Beckman K.B."/>
            <person name="Gohl D.M."/>
        </authorList>
    </citation>
    <scope>NUCLEOTIDE SEQUENCE</scope>
    <source>
        <strain evidence="2">Duluth1</strain>
        <tissue evidence="2">Whole animal</tissue>
    </source>
</reference>